<sequence>MNIPKIINTLIEAFIKFTRRLNPKLRDGFDWLFQKPIEAITQFFINLGRKKENLNIAEEKILPNEEEIQNQIAKQMTDFLVKHYTGKTAERAGNTKTYGIVKGSFEILRDLPNELRQGIFNESRIYPAWIRFAGPGPFVTHDLDDNGILSIGVKLMGVEGEKLIDDEKMTQDFTGISAPTFTTPNIVENLKLQQQVYNDTPAWYFLNPFDSHLLDAMMQGLYAKAHTSPLEVTYFSCVPYLYGEGKAIKYSIKPCIGETTEIPKNPSYDYLREAMVKVLDKREVCFDFMVQLQTDPYKMPIENTSVIWSEKLSPWIKVATIHIPSQKFDSPDQLKFARNLSFNPWHSIAAHRPLGNQNRARKYIYLATSKFRQQMNQDQRIEPNGDEVFNESVQEVL</sequence>
<dbReference type="RefSeq" id="WP_017739949.1">
    <property type="nucleotide sequence ID" value="NZ_KQ976354.1"/>
</dbReference>
<accession>A0A139X7S8</accession>
<evidence type="ECO:0000313" key="3">
    <source>
        <dbReference type="Proteomes" id="UP000076925"/>
    </source>
</evidence>
<dbReference type="EMBL" id="ANNX02000026">
    <property type="protein sequence ID" value="KYC40759.1"/>
    <property type="molecule type" value="Genomic_DNA"/>
</dbReference>
<feature type="region of interest" description="Disordered" evidence="1">
    <location>
        <begin position="378"/>
        <end position="397"/>
    </location>
</feature>
<dbReference type="STRING" id="128403.WA1_24290"/>
<dbReference type="Proteomes" id="UP000076925">
    <property type="component" value="Unassembled WGS sequence"/>
</dbReference>
<dbReference type="CDD" id="cd08152">
    <property type="entry name" value="y4iL_like"/>
    <property type="match status" value="1"/>
</dbReference>
<dbReference type="GO" id="GO:0020037">
    <property type="term" value="F:heme binding"/>
    <property type="evidence" value="ECO:0007669"/>
    <property type="project" value="InterPro"/>
</dbReference>
<dbReference type="OrthoDB" id="336698at2"/>
<dbReference type="InterPro" id="IPR020835">
    <property type="entry name" value="Catalase_sf"/>
</dbReference>
<dbReference type="Gene3D" id="2.40.180.10">
    <property type="entry name" value="Catalase core domain"/>
    <property type="match status" value="1"/>
</dbReference>
<organism evidence="2 3">
    <name type="scientific">Scytonema hofmannii PCC 7110</name>
    <dbReference type="NCBI Taxonomy" id="128403"/>
    <lineage>
        <taxon>Bacteria</taxon>
        <taxon>Bacillati</taxon>
        <taxon>Cyanobacteriota</taxon>
        <taxon>Cyanophyceae</taxon>
        <taxon>Nostocales</taxon>
        <taxon>Scytonemataceae</taxon>
        <taxon>Scytonema</taxon>
    </lineage>
</organism>
<gene>
    <name evidence="2" type="ORF">WA1_24290</name>
</gene>
<comment type="caution">
    <text evidence="2">The sequence shown here is derived from an EMBL/GenBank/DDBJ whole genome shotgun (WGS) entry which is preliminary data.</text>
</comment>
<proteinExistence type="predicted"/>
<evidence type="ECO:0000256" key="1">
    <source>
        <dbReference type="SAM" id="MobiDB-lite"/>
    </source>
</evidence>
<dbReference type="PANTHER" id="PTHR36195">
    <property type="entry name" value="DOMAIN PROTEIN, PUTATIVE (AFU_ORTHOLOGUE AFUA_5G01990)-RELATED-RELATED"/>
    <property type="match status" value="1"/>
</dbReference>
<evidence type="ECO:0008006" key="4">
    <source>
        <dbReference type="Google" id="ProtNLM"/>
    </source>
</evidence>
<dbReference type="AlphaFoldDB" id="A0A139X7S8"/>
<protein>
    <recommendedName>
        <fullName evidence="4">Catalase</fullName>
    </recommendedName>
</protein>
<keyword evidence="3" id="KW-1185">Reference proteome</keyword>
<dbReference type="PANTHER" id="PTHR36195:SF4">
    <property type="entry name" value="DOMAIN PROTEIN, PUTATIVE (AFU_ORTHOLOGUE AFUA_5G01990)-RELATED"/>
    <property type="match status" value="1"/>
</dbReference>
<evidence type="ECO:0000313" key="2">
    <source>
        <dbReference type="EMBL" id="KYC40759.1"/>
    </source>
</evidence>
<name>A0A139X7S8_9CYAN</name>
<reference evidence="2 3" key="1">
    <citation type="journal article" date="2013" name="Genome Biol. Evol.">
        <title>Genomes of Stigonematalean cyanobacteria (subsection V) and the evolution of oxygenic photosynthesis from prokaryotes to plastids.</title>
        <authorList>
            <person name="Dagan T."/>
            <person name="Roettger M."/>
            <person name="Stucken K."/>
            <person name="Landan G."/>
            <person name="Koch R."/>
            <person name="Major P."/>
            <person name="Gould S.B."/>
            <person name="Goremykin V.V."/>
            <person name="Rippka R."/>
            <person name="Tandeau de Marsac N."/>
            <person name="Gugger M."/>
            <person name="Lockhart P.J."/>
            <person name="Allen J.F."/>
            <person name="Brune I."/>
            <person name="Maus I."/>
            <person name="Puhler A."/>
            <person name="Martin W.F."/>
        </authorList>
    </citation>
    <scope>NUCLEOTIDE SEQUENCE [LARGE SCALE GENOMIC DNA]</scope>
    <source>
        <strain evidence="2 3">PCC 7110</strain>
    </source>
</reference>
<dbReference type="SUPFAM" id="SSF56634">
    <property type="entry name" value="Heme-dependent catalase-like"/>
    <property type="match status" value="1"/>
</dbReference>